<reference evidence="3" key="1">
    <citation type="submission" date="2018-06" db="EMBL/GenBank/DDBJ databases">
        <authorList>
            <person name="Zhirakovskaya E."/>
        </authorList>
    </citation>
    <scope>NUCLEOTIDE SEQUENCE</scope>
</reference>
<dbReference type="PANTHER" id="PTHR30055">
    <property type="entry name" value="HTH-TYPE TRANSCRIPTIONAL REGULATOR RUTR"/>
    <property type="match status" value="1"/>
</dbReference>
<dbReference type="InterPro" id="IPR050109">
    <property type="entry name" value="HTH-type_TetR-like_transc_reg"/>
</dbReference>
<dbReference type="Pfam" id="PF00440">
    <property type="entry name" value="TetR_N"/>
    <property type="match status" value="1"/>
</dbReference>
<dbReference type="EMBL" id="UOFU01000317">
    <property type="protein sequence ID" value="VAX03253.1"/>
    <property type="molecule type" value="Genomic_DNA"/>
</dbReference>
<proteinExistence type="predicted"/>
<name>A0A3B1ATT1_9ZZZZ</name>
<dbReference type="InterPro" id="IPR001647">
    <property type="entry name" value="HTH_TetR"/>
</dbReference>
<sequence>MKPRKTPLQDRARFTMNTILDATAHILREEGYSQLNTNYVATKAGISIGSLYQYFPNKETIIAELHRQHFKKARDEMNKAYQQIEGLSFEAASRLLLESTIRVHQIDPELHRVISTQAPNLNLSEDDNSSHSVRKMLEQFFYAYKDSLRPNLDIPLAAHISYQLVISVTHAAVNDEPELLKHPKFVDELLRMLLAYVN</sequence>
<dbReference type="InterPro" id="IPR009057">
    <property type="entry name" value="Homeodomain-like_sf"/>
</dbReference>
<dbReference type="GO" id="GO:0003700">
    <property type="term" value="F:DNA-binding transcription factor activity"/>
    <property type="evidence" value="ECO:0007669"/>
    <property type="project" value="TreeGrafter"/>
</dbReference>
<dbReference type="PANTHER" id="PTHR30055:SF226">
    <property type="entry name" value="HTH-TYPE TRANSCRIPTIONAL REGULATOR PKSA"/>
    <property type="match status" value="1"/>
</dbReference>
<dbReference type="PRINTS" id="PR00455">
    <property type="entry name" value="HTHTETR"/>
</dbReference>
<keyword evidence="1" id="KW-0238">DNA-binding</keyword>
<dbReference type="PROSITE" id="PS50977">
    <property type="entry name" value="HTH_TETR_2"/>
    <property type="match status" value="1"/>
</dbReference>
<evidence type="ECO:0000259" key="2">
    <source>
        <dbReference type="PROSITE" id="PS50977"/>
    </source>
</evidence>
<dbReference type="Gene3D" id="1.10.357.10">
    <property type="entry name" value="Tetracycline Repressor, domain 2"/>
    <property type="match status" value="1"/>
</dbReference>
<gene>
    <name evidence="3" type="ORF">MNBD_GAMMA20-2328</name>
</gene>
<protein>
    <submittedName>
        <fullName evidence="3">Transcriptional regulator, AcrR family</fullName>
    </submittedName>
</protein>
<dbReference type="AlphaFoldDB" id="A0A3B1ATT1"/>
<dbReference type="SUPFAM" id="SSF46689">
    <property type="entry name" value="Homeodomain-like"/>
    <property type="match status" value="1"/>
</dbReference>
<organism evidence="3">
    <name type="scientific">hydrothermal vent metagenome</name>
    <dbReference type="NCBI Taxonomy" id="652676"/>
    <lineage>
        <taxon>unclassified sequences</taxon>
        <taxon>metagenomes</taxon>
        <taxon>ecological metagenomes</taxon>
    </lineage>
</organism>
<feature type="domain" description="HTH tetR-type" evidence="2">
    <location>
        <begin position="13"/>
        <end position="73"/>
    </location>
</feature>
<dbReference type="GO" id="GO:0000976">
    <property type="term" value="F:transcription cis-regulatory region binding"/>
    <property type="evidence" value="ECO:0007669"/>
    <property type="project" value="TreeGrafter"/>
</dbReference>
<accession>A0A3B1ATT1</accession>
<evidence type="ECO:0000313" key="3">
    <source>
        <dbReference type="EMBL" id="VAX03253.1"/>
    </source>
</evidence>
<evidence type="ECO:0000256" key="1">
    <source>
        <dbReference type="ARBA" id="ARBA00023125"/>
    </source>
</evidence>
<dbReference type="InterPro" id="IPR041669">
    <property type="entry name" value="TetR_C_15"/>
</dbReference>
<dbReference type="Pfam" id="PF17918">
    <property type="entry name" value="TetR_C_15"/>
    <property type="match status" value="1"/>
</dbReference>